<evidence type="ECO:0000313" key="3">
    <source>
        <dbReference type="EMBL" id="QLV01852.1"/>
    </source>
</evidence>
<gene>
    <name evidence="3" type="ORF">HV284_12600</name>
    <name evidence="2" type="ORF">KJE03_25265</name>
</gene>
<proteinExistence type="predicted"/>
<accession>A0A7H9K7I7</accession>
<dbReference type="AlphaFoldDB" id="A0A7H9K7I7"/>
<evidence type="ECO:0000259" key="1">
    <source>
        <dbReference type="Pfam" id="PF13274"/>
    </source>
</evidence>
<dbReference type="Pfam" id="PF13274">
    <property type="entry name" value="SocA_Panacea"/>
    <property type="match status" value="1"/>
</dbReference>
<reference evidence="3 4" key="1">
    <citation type="submission" date="2020-06" db="EMBL/GenBank/DDBJ databases">
        <title>REHAB project genomes.</title>
        <authorList>
            <person name="Shaw L.P."/>
        </authorList>
    </citation>
    <scope>NUCLEOTIDE SEQUENCE [LARGE SCALE GENOMIC DNA]</scope>
    <source>
        <strain evidence="3 4">RHBSTW-00814</strain>
    </source>
</reference>
<evidence type="ECO:0000313" key="5">
    <source>
        <dbReference type="Proteomes" id="UP001235723"/>
    </source>
</evidence>
<dbReference type="InterPro" id="IPR025272">
    <property type="entry name" value="SocA_Panacea"/>
</dbReference>
<dbReference type="RefSeq" id="WP_001422141.1">
    <property type="nucleotide sequence ID" value="NZ_CP056159.1"/>
</dbReference>
<protein>
    <submittedName>
        <fullName evidence="3">SocA family protein</fullName>
    </submittedName>
</protein>
<sequence>MAYSAVAVANAFIEKGMQGLIPDLSPMKVQKLLFYTQSWYLRLHHGQPLIDDDFKRWKYGPVIPSVYHELKPYGYFPVTRKISSLVQMPGNGVKIVTPEIDPHDKDAIELIDQIAVNYGKYSGPELSAMTHAPGAAWSLGPDNGSTITPDEMMNNIHPQ</sequence>
<dbReference type="Proteomes" id="UP001235723">
    <property type="component" value="Unassembled WGS sequence"/>
</dbReference>
<dbReference type="EMBL" id="CP056159">
    <property type="protein sequence ID" value="QLV01852.1"/>
    <property type="molecule type" value="Genomic_DNA"/>
</dbReference>
<name>A0A7H9K7I7_9ESCH</name>
<reference evidence="2 5" key="2">
    <citation type="submission" date="2021-05" db="EMBL/GenBank/DDBJ databases">
        <title>Genome sequence of E. marmotae isolates.</title>
        <authorList>
            <person name="Binsker U."/>
            <person name="Hammerl J.A."/>
        </authorList>
    </citation>
    <scope>NUCLEOTIDE SEQUENCE [LARGE SCALE GENOMIC DNA]</scope>
    <source>
        <strain evidence="2 5">21-MO00586</strain>
    </source>
</reference>
<dbReference type="Proteomes" id="UP000512115">
    <property type="component" value="Chromosome"/>
</dbReference>
<evidence type="ECO:0000313" key="2">
    <source>
        <dbReference type="EMBL" id="MDQ9296708.1"/>
    </source>
</evidence>
<dbReference type="EMBL" id="JAHCRT010000055">
    <property type="protein sequence ID" value="MDQ9296708.1"/>
    <property type="molecule type" value="Genomic_DNA"/>
</dbReference>
<keyword evidence="5" id="KW-1185">Reference proteome</keyword>
<feature type="domain" description="Antitoxin SocA-like Panacea" evidence="1">
    <location>
        <begin position="29"/>
        <end position="137"/>
    </location>
</feature>
<organism evidence="3 4">
    <name type="scientific">Escherichia marmotae</name>
    <dbReference type="NCBI Taxonomy" id="1499973"/>
    <lineage>
        <taxon>Bacteria</taxon>
        <taxon>Pseudomonadati</taxon>
        <taxon>Pseudomonadota</taxon>
        <taxon>Gammaproteobacteria</taxon>
        <taxon>Enterobacterales</taxon>
        <taxon>Enterobacteriaceae</taxon>
        <taxon>Escherichia</taxon>
    </lineage>
</organism>
<evidence type="ECO:0000313" key="4">
    <source>
        <dbReference type="Proteomes" id="UP000512115"/>
    </source>
</evidence>